<proteinExistence type="predicted"/>
<evidence type="ECO:0000313" key="2">
    <source>
        <dbReference type="Proteomes" id="UP000472335"/>
    </source>
</evidence>
<gene>
    <name evidence="1" type="ORF">G5C60_43980</name>
</gene>
<dbReference type="EMBL" id="JAAKZY010000254">
    <property type="protein sequence ID" value="NGO14376.1"/>
    <property type="molecule type" value="Genomic_DNA"/>
</dbReference>
<reference evidence="1 2" key="1">
    <citation type="submission" date="2020-02" db="EMBL/GenBank/DDBJ databases">
        <title>Whole-genome analyses of novel actinobacteria.</title>
        <authorList>
            <person name="Sahin N."/>
            <person name="Gencbay T."/>
        </authorList>
    </citation>
    <scope>NUCLEOTIDE SEQUENCE [LARGE SCALE GENOMIC DNA]</scope>
    <source>
        <strain evidence="1 2">HC44</strain>
    </source>
</reference>
<dbReference type="AlphaFoldDB" id="A0A6G4VJV5"/>
<protein>
    <submittedName>
        <fullName evidence="1">Uncharacterized protein</fullName>
    </submittedName>
</protein>
<evidence type="ECO:0000313" key="1">
    <source>
        <dbReference type="EMBL" id="NGO14376.1"/>
    </source>
</evidence>
<organism evidence="1 2">
    <name type="scientific">Streptomyces scabichelini</name>
    <dbReference type="NCBI Taxonomy" id="2711217"/>
    <lineage>
        <taxon>Bacteria</taxon>
        <taxon>Bacillati</taxon>
        <taxon>Actinomycetota</taxon>
        <taxon>Actinomycetes</taxon>
        <taxon>Kitasatosporales</taxon>
        <taxon>Streptomycetaceae</taxon>
        <taxon>Streptomyces</taxon>
    </lineage>
</organism>
<dbReference type="Proteomes" id="UP000472335">
    <property type="component" value="Unassembled WGS sequence"/>
</dbReference>
<accession>A0A6G4VJV5</accession>
<sequence>MTTTTQPTTVQTSGTTASQAFRDALAAVAAINMGRIPLHRNAVLYDTPGVLNAT</sequence>
<name>A0A6G4VJV5_9ACTN</name>
<dbReference type="RefSeq" id="WP_165268699.1">
    <property type="nucleotide sequence ID" value="NZ_JAAKZY010000254.1"/>
</dbReference>
<keyword evidence="2" id="KW-1185">Reference proteome</keyword>
<comment type="caution">
    <text evidence="1">The sequence shown here is derived from an EMBL/GenBank/DDBJ whole genome shotgun (WGS) entry which is preliminary data.</text>
</comment>